<dbReference type="Gene3D" id="1.25.40.10">
    <property type="entry name" value="Tetratricopeptide repeat domain"/>
    <property type="match status" value="1"/>
</dbReference>
<dbReference type="GO" id="GO:0019905">
    <property type="term" value="F:syntaxin binding"/>
    <property type="evidence" value="ECO:0007669"/>
    <property type="project" value="TreeGrafter"/>
</dbReference>
<reference evidence="10 11" key="2">
    <citation type="submission" date="2024-07" db="EMBL/GenBank/DDBJ databases">
        <authorList>
            <person name="Akdeniz Z."/>
        </authorList>
    </citation>
    <scope>NUCLEOTIDE SEQUENCE [LARGE SCALE GENOMIC DNA]</scope>
</reference>
<evidence type="ECO:0000256" key="5">
    <source>
        <dbReference type="ARBA" id="ARBA00022927"/>
    </source>
</evidence>
<dbReference type="EMBL" id="CAXDID020000067">
    <property type="protein sequence ID" value="CAL6012977.1"/>
    <property type="molecule type" value="Genomic_DNA"/>
</dbReference>
<evidence type="ECO:0000256" key="6">
    <source>
        <dbReference type="ARBA" id="ARBA00023136"/>
    </source>
</evidence>
<evidence type="ECO:0000256" key="7">
    <source>
        <dbReference type="ARBA" id="ARBA00040047"/>
    </source>
</evidence>
<evidence type="ECO:0000313" key="11">
    <source>
        <dbReference type="Proteomes" id="UP001642409"/>
    </source>
</evidence>
<comment type="caution">
    <text evidence="9">The sequence shown here is derived from an EMBL/GenBank/DDBJ whole genome shotgun (WGS) entry which is preliminary data.</text>
</comment>
<dbReference type="InterPro" id="IPR000744">
    <property type="entry name" value="NSF_attach"/>
</dbReference>
<dbReference type="GO" id="GO:0016192">
    <property type="term" value="P:vesicle-mediated transport"/>
    <property type="evidence" value="ECO:0007669"/>
    <property type="project" value="UniProtKB-KW"/>
</dbReference>
<dbReference type="GO" id="GO:0031201">
    <property type="term" value="C:SNARE complex"/>
    <property type="evidence" value="ECO:0007669"/>
    <property type="project" value="TreeGrafter"/>
</dbReference>
<dbReference type="PANTHER" id="PTHR13768">
    <property type="entry name" value="SOLUBLE NSF ATTACHMENT PROTEIN SNAP"/>
    <property type="match status" value="1"/>
</dbReference>
<keyword evidence="4" id="KW-0931">ER-Golgi transport</keyword>
<dbReference type="Proteomes" id="UP001642409">
    <property type="component" value="Unassembled WGS sequence"/>
</dbReference>
<evidence type="ECO:0000256" key="2">
    <source>
        <dbReference type="ARBA" id="ARBA00010050"/>
    </source>
</evidence>
<dbReference type="SUPFAM" id="SSF48452">
    <property type="entry name" value="TPR-like"/>
    <property type="match status" value="1"/>
</dbReference>
<dbReference type="GO" id="GO:0005774">
    <property type="term" value="C:vacuolar membrane"/>
    <property type="evidence" value="ECO:0007669"/>
    <property type="project" value="TreeGrafter"/>
</dbReference>
<name>A0AA86QDJ0_9EUKA</name>
<evidence type="ECO:0000256" key="8">
    <source>
        <dbReference type="ARBA" id="ARBA00042485"/>
    </source>
</evidence>
<comment type="similarity">
    <text evidence="2">Belongs to the SNAP family.</text>
</comment>
<evidence type="ECO:0000313" key="9">
    <source>
        <dbReference type="EMBL" id="CAI9957299.1"/>
    </source>
</evidence>
<evidence type="ECO:0000256" key="3">
    <source>
        <dbReference type="ARBA" id="ARBA00022448"/>
    </source>
</evidence>
<dbReference type="InterPro" id="IPR011990">
    <property type="entry name" value="TPR-like_helical_dom_sf"/>
</dbReference>
<dbReference type="AlphaFoldDB" id="A0AA86QDJ0"/>
<organism evidence="9">
    <name type="scientific">Hexamita inflata</name>
    <dbReference type="NCBI Taxonomy" id="28002"/>
    <lineage>
        <taxon>Eukaryota</taxon>
        <taxon>Metamonada</taxon>
        <taxon>Diplomonadida</taxon>
        <taxon>Hexamitidae</taxon>
        <taxon>Hexamitinae</taxon>
        <taxon>Hexamita</taxon>
    </lineage>
</organism>
<keyword evidence="6" id="KW-0472">Membrane</keyword>
<comment type="subcellular location">
    <subcellularLocation>
        <location evidence="1">Membrane</location>
        <topology evidence="1">Peripheral membrane protein</topology>
    </subcellularLocation>
</comment>
<dbReference type="PANTHER" id="PTHR13768:SF2">
    <property type="entry name" value="GAMMA-SOLUBLE NSF ATTACHMENT PROTEIN"/>
    <property type="match status" value="1"/>
</dbReference>
<gene>
    <name evidence="10" type="ORF">HINF_LOCUS23566</name>
    <name evidence="9" type="ORF">HINF_LOCUS44944</name>
</gene>
<keyword evidence="5" id="KW-0653">Protein transport</keyword>
<evidence type="ECO:0000256" key="1">
    <source>
        <dbReference type="ARBA" id="ARBA00004170"/>
    </source>
</evidence>
<dbReference type="EMBL" id="CATOUU010000884">
    <property type="protein sequence ID" value="CAI9957299.1"/>
    <property type="molecule type" value="Genomic_DNA"/>
</dbReference>
<dbReference type="GO" id="GO:0005483">
    <property type="term" value="F:soluble NSF attachment protein activity"/>
    <property type="evidence" value="ECO:0007669"/>
    <property type="project" value="TreeGrafter"/>
</dbReference>
<reference evidence="9" key="1">
    <citation type="submission" date="2023-06" db="EMBL/GenBank/DDBJ databases">
        <authorList>
            <person name="Kurt Z."/>
        </authorList>
    </citation>
    <scope>NUCLEOTIDE SEQUENCE</scope>
</reference>
<accession>A0AA86QDJ0</accession>
<keyword evidence="3" id="KW-0813">Transport</keyword>
<protein>
    <recommendedName>
        <fullName evidence="7">Gamma-soluble NSF attachment protein</fullName>
    </recommendedName>
    <alternativeName>
        <fullName evidence="8">N-ethylmaleimide-sensitive factor attachment protein gamma</fullName>
    </alternativeName>
</protein>
<sequence>MQDPQALVQQAEKELTKSLFHKPNPGAASILFSQASDVYRKRGDLNNAFVCCQRGADLNVEGEILTYLCQDMANLAAKLNKGAECKQYYIRASQQQQRVGKFGEAAQNLFMAAAYCEIEEAKTLLQQGFDIFKVENQDQRGVVCLMDLIESQINSKLLQQAMQLMDVARSVLFGKQEHAFKMDKLSLYSVVICLSLGDTVKLDEVFEYFGDFNGQHALFAQDLIKFFKEKDAFYFKETVNTFLTKLKLPQEIAALLRGIKIEGDLDL</sequence>
<proteinExistence type="inferred from homology"/>
<dbReference type="GO" id="GO:0006886">
    <property type="term" value="P:intracellular protein transport"/>
    <property type="evidence" value="ECO:0007669"/>
    <property type="project" value="InterPro"/>
</dbReference>
<evidence type="ECO:0000313" key="10">
    <source>
        <dbReference type="EMBL" id="CAL6012977.1"/>
    </source>
</evidence>
<keyword evidence="11" id="KW-1185">Reference proteome</keyword>
<evidence type="ECO:0000256" key="4">
    <source>
        <dbReference type="ARBA" id="ARBA00022892"/>
    </source>
</evidence>